<dbReference type="InterPro" id="IPR000601">
    <property type="entry name" value="PKD_dom"/>
</dbReference>
<sequence length="741" mass="80157">MKNSGGKRSGGLFLAKVFSCIVCIICFSGVVFGEDIYARFAAVPDSGPAPLNVTFVDQSEGNPTYYRWDLDGNGTWDPDASDNRNPSHTYTTPGMYDVCMTVWNGTLVTSNSTGTIRVYESVKGNLSANFAASPRSGYPPLNVSFIDQSSSALNWTWIFDINSSSTLDSEMHLQNPVHTYTNPGWYTVMLNVSDNYSADKGRLSSLSQENFIHVLPIPKPQPDFVASPQSGTSNLTVTFTDLTPITSEFFGNLSPDLWQYSYDWDFGDDSLNSSEKNPVHTYTKKGLFNVSVGVTGPGGMTLISKNGYIAVDTPPAPLADFTVSPSNGTVPLTVNFIGLAEGTGHLTYLWNFGDNSTIVSGRNPVHVYSNPGSYNVSLEVSDGSKTGSVIRNNSVIAREPAPLSAMFTATPRNGTAPLQVSFIDQSYSETPLTYNWSFGDGSLINHDKNPVHIYTQEGVYGVSLQVKGGNTSNVINQSNFITVEKPALHKADFTAVPVEGPVPLIVSFVDQSTGTGPFTYLWDFGDGSGQVTDKNPSHTYEIPGLYTVNETVNSSAGSILVSKERLVNATTAIESRPVYANFSAISTRGVAPFNVQFMDLSSGPVAAWKWTFGDGSSVTEQGPNHTYVKPGVYDVSLDVFNKSGVSNTITSSKFITALSPAVTTKITLVYADLSNKKKIQFFDNSEGVGINSWIWDFGDGSDESEIQNPFHEFATSGTFPIKLTISNGYASDSNTFYVKIK</sequence>
<accession>A0A2V2MXV8</accession>
<dbReference type="SUPFAM" id="SSF49299">
    <property type="entry name" value="PKD domain"/>
    <property type="match status" value="8"/>
</dbReference>
<feature type="domain" description="PKD" evidence="2">
    <location>
        <begin position="678"/>
        <end position="741"/>
    </location>
</feature>
<keyword evidence="4" id="KW-1185">Reference proteome</keyword>
<feature type="domain" description="PKD" evidence="2">
    <location>
        <begin position="317"/>
        <end position="382"/>
    </location>
</feature>
<dbReference type="Proteomes" id="UP000245657">
    <property type="component" value="Unassembled WGS sequence"/>
</dbReference>
<keyword evidence="1" id="KW-0472">Membrane</keyword>
<feature type="domain" description="PKD" evidence="2">
    <location>
        <begin position="36"/>
        <end position="125"/>
    </location>
</feature>
<dbReference type="InterPro" id="IPR022409">
    <property type="entry name" value="PKD/Chitinase_dom"/>
</dbReference>
<comment type="caution">
    <text evidence="3">The sequence shown here is derived from an EMBL/GenBank/DDBJ whole genome shotgun (WGS) entry which is preliminary data.</text>
</comment>
<name>A0A2V2MXV8_9EURY</name>
<keyword evidence="1" id="KW-0812">Transmembrane</keyword>
<dbReference type="AlphaFoldDB" id="A0A2V2MXV8"/>
<feature type="domain" description="PKD" evidence="2">
    <location>
        <begin position="403"/>
        <end position="466"/>
    </location>
</feature>
<dbReference type="SMART" id="SM00089">
    <property type="entry name" value="PKD"/>
    <property type="match status" value="8"/>
</dbReference>
<feature type="domain" description="PKD" evidence="2">
    <location>
        <begin position="578"/>
        <end position="662"/>
    </location>
</feature>
<feature type="domain" description="PKD" evidence="2">
    <location>
        <begin position="489"/>
        <end position="574"/>
    </location>
</feature>
<keyword evidence="1" id="KW-1133">Transmembrane helix</keyword>
<feature type="domain" description="PKD" evidence="2">
    <location>
        <begin position="254"/>
        <end position="316"/>
    </location>
</feature>
<evidence type="ECO:0000256" key="1">
    <source>
        <dbReference type="SAM" id="Phobius"/>
    </source>
</evidence>
<dbReference type="OrthoDB" id="103676at2157"/>
<feature type="domain" description="PKD" evidence="2">
    <location>
        <begin position="147"/>
        <end position="195"/>
    </location>
</feature>
<evidence type="ECO:0000313" key="3">
    <source>
        <dbReference type="EMBL" id="PWR72974.1"/>
    </source>
</evidence>
<dbReference type="GeneID" id="97548905"/>
<dbReference type="EMBL" id="QGMY01000005">
    <property type="protein sequence ID" value="PWR72974.1"/>
    <property type="molecule type" value="Genomic_DNA"/>
</dbReference>
<organism evidence="3 4">
    <name type="scientific">Methanospirillum lacunae</name>
    <dbReference type="NCBI Taxonomy" id="668570"/>
    <lineage>
        <taxon>Archaea</taxon>
        <taxon>Methanobacteriati</taxon>
        <taxon>Methanobacteriota</taxon>
        <taxon>Stenosarchaea group</taxon>
        <taxon>Methanomicrobia</taxon>
        <taxon>Methanomicrobiales</taxon>
        <taxon>Methanospirillaceae</taxon>
        <taxon>Methanospirillum</taxon>
    </lineage>
</organism>
<dbReference type="PANTHER" id="PTHR36842">
    <property type="entry name" value="PROTEIN TOLB HOMOLOG"/>
    <property type="match status" value="1"/>
</dbReference>
<evidence type="ECO:0000259" key="2">
    <source>
        <dbReference type="PROSITE" id="PS50093"/>
    </source>
</evidence>
<gene>
    <name evidence="3" type="ORF">DK846_05710</name>
</gene>
<proteinExistence type="predicted"/>
<dbReference type="PANTHER" id="PTHR36842:SF1">
    <property type="entry name" value="PROTEIN TOLB"/>
    <property type="match status" value="1"/>
</dbReference>
<feature type="transmembrane region" description="Helical" evidence="1">
    <location>
        <begin position="12"/>
        <end position="32"/>
    </location>
</feature>
<reference evidence="3 4" key="1">
    <citation type="submission" date="2018-05" db="EMBL/GenBank/DDBJ databases">
        <title>Draft genome of Methanospirillum lacunae Ki8-1.</title>
        <authorList>
            <person name="Dueholm M.S."/>
            <person name="Nielsen P.H."/>
            <person name="Bakmann L.F."/>
            <person name="Otzen D.E."/>
        </authorList>
    </citation>
    <scope>NUCLEOTIDE SEQUENCE [LARGE SCALE GENOMIC DNA]</scope>
    <source>
        <strain evidence="3 4">Ki8-1</strain>
    </source>
</reference>
<dbReference type="InterPro" id="IPR013783">
    <property type="entry name" value="Ig-like_fold"/>
</dbReference>
<dbReference type="Gene3D" id="2.60.40.10">
    <property type="entry name" value="Immunoglobulins"/>
    <property type="match status" value="8"/>
</dbReference>
<dbReference type="CDD" id="cd00146">
    <property type="entry name" value="PKD"/>
    <property type="match status" value="8"/>
</dbReference>
<evidence type="ECO:0000313" key="4">
    <source>
        <dbReference type="Proteomes" id="UP000245657"/>
    </source>
</evidence>
<dbReference type="Pfam" id="PF18911">
    <property type="entry name" value="PKD_4"/>
    <property type="match status" value="8"/>
</dbReference>
<protein>
    <recommendedName>
        <fullName evidence="2">PKD domain-containing protein</fullName>
    </recommendedName>
</protein>
<dbReference type="InterPro" id="IPR035986">
    <property type="entry name" value="PKD_dom_sf"/>
</dbReference>
<dbReference type="PROSITE" id="PS50093">
    <property type="entry name" value="PKD"/>
    <property type="match status" value="8"/>
</dbReference>
<dbReference type="RefSeq" id="WP_109967979.1">
    <property type="nucleotide sequence ID" value="NZ_CP176093.1"/>
</dbReference>